<dbReference type="GO" id="GO:0003910">
    <property type="term" value="F:DNA ligase (ATP) activity"/>
    <property type="evidence" value="ECO:0007669"/>
    <property type="project" value="UniProtKB-EC"/>
</dbReference>
<feature type="domain" description="BRCT" evidence="21">
    <location>
        <begin position="668"/>
        <end position="756"/>
    </location>
</feature>
<evidence type="ECO:0000256" key="13">
    <source>
        <dbReference type="ARBA" id="ARBA00023172"/>
    </source>
</evidence>
<evidence type="ECO:0000256" key="3">
    <source>
        <dbReference type="ARBA" id="ARBA00007572"/>
    </source>
</evidence>
<evidence type="ECO:0000256" key="19">
    <source>
        <dbReference type="RuleBase" id="RU004196"/>
    </source>
</evidence>
<dbReference type="Gene3D" id="3.30.470.30">
    <property type="entry name" value="DNA ligase/mRNA capping enzyme"/>
    <property type="match status" value="1"/>
</dbReference>
<comment type="subcellular location">
    <subcellularLocation>
        <location evidence="2">Nucleus</location>
    </subcellularLocation>
</comment>
<keyword evidence="10" id="KW-0227">DNA damage</keyword>
<keyword evidence="9" id="KW-0547">Nucleotide-binding</keyword>
<dbReference type="SUPFAM" id="SSF56091">
    <property type="entry name" value="DNA ligase/mRNA capping enzyme, catalytic domain"/>
    <property type="match status" value="1"/>
</dbReference>
<evidence type="ECO:0000256" key="18">
    <source>
        <dbReference type="ARBA" id="ARBA00034003"/>
    </source>
</evidence>
<dbReference type="GO" id="GO:0071897">
    <property type="term" value="P:DNA biosynthetic process"/>
    <property type="evidence" value="ECO:0007669"/>
    <property type="project" value="InterPro"/>
</dbReference>
<keyword evidence="14" id="KW-0234">DNA repair</keyword>
<dbReference type="InterPro" id="IPR012340">
    <property type="entry name" value="NA-bd_OB-fold"/>
</dbReference>
<dbReference type="GO" id="GO:0005524">
    <property type="term" value="F:ATP binding"/>
    <property type="evidence" value="ECO:0007669"/>
    <property type="project" value="UniProtKB-KW"/>
</dbReference>
<dbReference type="RefSeq" id="XP_030379052.1">
    <property type="nucleotide sequence ID" value="XM_030523192.1"/>
</dbReference>
<dbReference type="GO" id="GO:0006297">
    <property type="term" value="P:nucleotide-excision repair, DNA gap filling"/>
    <property type="evidence" value="ECO:0007669"/>
    <property type="project" value="TreeGrafter"/>
</dbReference>
<dbReference type="InterPro" id="IPR044125">
    <property type="entry name" value="Adenylation_DNA_ligase_IV"/>
</dbReference>
<evidence type="ECO:0000256" key="4">
    <source>
        <dbReference type="ARBA" id="ARBA00012727"/>
    </source>
</evidence>
<comment type="similarity">
    <text evidence="3 19">Belongs to the ATP-dependent DNA ligase family.</text>
</comment>
<evidence type="ECO:0000256" key="1">
    <source>
        <dbReference type="ARBA" id="ARBA00001946"/>
    </source>
</evidence>
<evidence type="ECO:0000256" key="17">
    <source>
        <dbReference type="ARBA" id="ARBA00031942"/>
    </source>
</evidence>
<evidence type="ECO:0000256" key="10">
    <source>
        <dbReference type="ARBA" id="ARBA00022763"/>
    </source>
</evidence>
<protein>
    <recommendedName>
        <fullName evidence="5">DNA ligase 4</fullName>
        <ecNumber evidence="4">6.5.1.1</ecNumber>
    </recommendedName>
    <alternativeName>
        <fullName evidence="17">DNA ligase IV</fullName>
    </alternativeName>
    <alternativeName>
        <fullName evidence="16">Polydeoxyribonucleotide synthase [ATP] 4</fullName>
    </alternativeName>
</protein>
<sequence>MDISSTIKFRNICNMFENMKNAKTTQRKEKILHRYFESFCRHRMAFRQQAGISDNHPEDGKSSFFSVLRLLMPGTDTSRDNYGLQITALGRVYTRVLQLARDSPDAISLQHKSYTPHRDYADVVHAVLKSRCFNNPSDLTLLQIHEMLDIIANEDTQSKDRELTRFTEVASPLEQKWMVRLLLKTMNLGIGEQRIFALLHPNARDVYLRCTDLARVCNLLADRKLSPDVVASTGDDPNNATGTSTSINFNAVIAPFHQIRPMLCERFPGKIEELMQSDVLYMEIKMDGERFQLHFANNRFKYISRNGADFTRNFGDSYEHGNLTPKLRTLLPLDMQSIILDGEMMIWDKNQKRFREKSENNDVKHLSDDGSWQPCFVVYDLLYMNGQSCLDMTYVQRSYKLQELLTEQQGVLQLMRSRKIGSIEEFNRMFQEVLDSKAEGIVIKKQNSIYRPGVRVGGGWYKDKADYINGLTSEFDLLIIGGFYNRKRTFIESFLLGVLKPSTGPAGRNEVYSVGRVSNNTQQRSVLNDSLKRHWHDCKQEPPPIWYKYKAGDVNGSPDVWIDPCNSTILQVKATDLVPSAAFFTPKSLHFPRTQLVRHDKVWNECMTLQEYTQLSQGHVAVKKITKRSLRLEDFTAERKRQKLTPAQRAKLGLAAYEKRYDAEKLEPISKLLEGITFCILTGSPRRRQSKQSLQELAGRNGGNIVENPLPNDENCVCVAGDITWYVELLIKQQPRTNNIVNMDWLLRVCEQQELVVRPKDVVAATESLHKELTQHYDKLGDSYTKAICSVSELVEILNDIDDAALQAADIDEQQLAAFEASLLSKSDGHFFRNCYAFFYTEADDGNDVRLELAKLRFMRHGGLVYSLQDLSSASQKGRLTHIFVELNRCNQDVFQQWILEQHLSHLPALSTQWITQSHSERRILNTQPYLLATTSQLAL</sequence>
<evidence type="ECO:0000259" key="21">
    <source>
        <dbReference type="PROSITE" id="PS50172"/>
    </source>
</evidence>
<dbReference type="InterPro" id="IPR000977">
    <property type="entry name" value="DNA_ligase_ATP-dep"/>
</dbReference>
<evidence type="ECO:0000256" key="11">
    <source>
        <dbReference type="ARBA" id="ARBA00022840"/>
    </source>
</evidence>
<keyword evidence="8" id="KW-0677">Repeat</keyword>
<dbReference type="GO" id="GO:0032807">
    <property type="term" value="C:DNA ligase IV complex"/>
    <property type="evidence" value="ECO:0007669"/>
    <property type="project" value="TreeGrafter"/>
</dbReference>
<evidence type="ECO:0000256" key="8">
    <source>
        <dbReference type="ARBA" id="ARBA00022737"/>
    </source>
</evidence>
<dbReference type="Gene3D" id="2.40.50.140">
    <property type="entry name" value="Nucleic acid-binding proteins"/>
    <property type="match status" value="1"/>
</dbReference>
<accession>A0A6J2TVX2</accession>
<dbReference type="PANTHER" id="PTHR45997:SF1">
    <property type="entry name" value="DNA LIGASE 4"/>
    <property type="match status" value="1"/>
</dbReference>
<dbReference type="CDD" id="cd07903">
    <property type="entry name" value="Adenylation_DNA_ligase_IV"/>
    <property type="match status" value="1"/>
</dbReference>
<evidence type="ECO:0000313" key="22">
    <source>
        <dbReference type="Proteomes" id="UP000504634"/>
    </source>
</evidence>
<dbReference type="PROSITE" id="PS50160">
    <property type="entry name" value="DNA_LIGASE_A3"/>
    <property type="match status" value="1"/>
</dbReference>
<dbReference type="OrthoDB" id="151490at2759"/>
<gene>
    <name evidence="23" type="primary">LOC115627503</name>
</gene>
<dbReference type="InterPro" id="IPR012310">
    <property type="entry name" value="DNA_ligase_ATP-dep_cent"/>
</dbReference>
<evidence type="ECO:0000259" key="20">
    <source>
        <dbReference type="PROSITE" id="PS50160"/>
    </source>
</evidence>
<evidence type="ECO:0000256" key="15">
    <source>
        <dbReference type="ARBA" id="ARBA00023242"/>
    </source>
</evidence>
<keyword evidence="11" id="KW-0067">ATP-binding</keyword>
<keyword evidence="6" id="KW-0436">Ligase</keyword>
<evidence type="ECO:0000256" key="14">
    <source>
        <dbReference type="ARBA" id="ARBA00023204"/>
    </source>
</evidence>
<dbReference type="InterPro" id="IPR029710">
    <property type="entry name" value="LIG4"/>
</dbReference>
<reference evidence="23" key="1">
    <citation type="submission" date="2025-08" db="UniProtKB">
        <authorList>
            <consortium name="RefSeq"/>
        </authorList>
    </citation>
    <scope>IDENTIFICATION</scope>
    <source>
        <strain evidence="23">11010-0011.00</strain>
        <tissue evidence="23">Whole body</tissue>
    </source>
</reference>
<keyword evidence="15" id="KW-0539">Nucleus</keyword>
<keyword evidence="13" id="KW-0233">DNA recombination</keyword>
<dbReference type="InterPro" id="IPR012308">
    <property type="entry name" value="DNA_ligase_ATP-dep_N"/>
</dbReference>
<dbReference type="EC" id="6.5.1.1" evidence="4"/>
<dbReference type="AlphaFoldDB" id="A0A6J2TVX2"/>
<dbReference type="GO" id="GO:0046872">
    <property type="term" value="F:metal ion binding"/>
    <property type="evidence" value="ECO:0007669"/>
    <property type="project" value="UniProtKB-KW"/>
</dbReference>
<evidence type="ECO:0000256" key="9">
    <source>
        <dbReference type="ARBA" id="ARBA00022741"/>
    </source>
</evidence>
<feature type="domain" description="ATP-dependent DNA ligase family profile" evidence="20">
    <location>
        <begin position="367"/>
        <end position="500"/>
    </location>
</feature>
<dbReference type="GO" id="GO:0003677">
    <property type="term" value="F:DNA binding"/>
    <property type="evidence" value="ECO:0007669"/>
    <property type="project" value="InterPro"/>
</dbReference>
<dbReference type="CDD" id="cd07968">
    <property type="entry name" value="OBF_DNA_ligase_IV"/>
    <property type="match status" value="1"/>
</dbReference>
<feature type="domain" description="BRCT" evidence="21">
    <location>
        <begin position="827"/>
        <end position="932"/>
    </location>
</feature>
<dbReference type="Gene3D" id="1.10.3260.10">
    <property type="entry name" value="DNA ligase, ATP-dependent, N-terminal domain"/>
    <property type="match status" value="1"/>
</dbReference>
<dbReference type="InterPro" id="IPR036420">
    <property type="entry name" value="BRCT_dom_sf"/>
</dbReference>
<keyword evidence="7" id="KW-0479">Metal-binding</keyword>
<proteinExistence type="inferred from homology"/>
<evidence type="ECO:0000256" key="7">
    <source>
        <dbReference type="ARBA" id="ARBA00022723"/>
    </source>
</evidence>
<name>A0A6J2TVX2_DROLE</name>
<dbReference type="PROSITE" id="PS50172">
    <property type="entry name" value="BRCT"/>
    <property type="match status" value="2"/>
</dbReference>
<evidence type="ECO:0000256" key="2">
    <source>
        <dbReference type="ARBA" id="ARBA00004123"/>
    </source>
</evidence>
<dbReference type="SMART" id="SM00292">
    <property type="entry name" value="BRCT"/>
    <property type="match status" value="2"/>
</dbReference>
<comment type="catalytic activity">
    <reaction evidence="18">
        <text>ATP + (deoxyribonucleotide)n-3'-hydroxyl + 5'-phospho-(deoxyribonucleotide)m = (deoxyribonucleotide)n+m + AMP + diphosphate.</text>
        <dbReference type="EC" id="6.5.1.1"/>
    </reaction>
</comment>
<dbReference type="GO" id="GO:0006310">
    <property type="term" value="P:DNA recombination"/>
    <property type="evidence" value="ECO:0007669"/>
    <property type="project" value="UniProtKB-KW"/>
</dbReference>
<dbReference type="SUPFAM" id="SSF52113">
    <property type="entry name" value="BRCT domain"/>
    <property type="match status" value="2"/>
</dbReference>
<evidence type="ECO:0000313" key="23">
    <source>
        <dbReference type="RefSeq" id="XP_030379052.1"/>
    </source>
</evidence>
<keyword evidence="22" id="KW-1185">Reference proteome</keyword>
<dbReference type="PANTHER" id="PTHR45997">
    <property type="entry name" value="DNA LIGASE 4"/>
    <property type="match status" value="1"/>
</dbReference>
<dbReference type="GO" id="GO:0005958">
    <property type="term" value="C:DNA-dependent protein kinase-DNA ligase 4 complex"/>
    <property type="evidence" value="ECO:0007669"/>
    <property type="project" value="TreeGrafter"/>
</dbReference>
<dbReference type="Proteomes" id="UP000504634">
    <property type="component" value="Unplaced"/>
</dbReference>
<dbReference type="InterPro" id="IPR036599">
    <property type="entry name" value="DNA_ligase_N_sf"/>
</dbReference>
<evidence type="ECO:0000256" key="5">
    <source>
        <dbReference type="ARBA" id="ARBA00022073"/>
    </source>
</evidence>
<dbReference type="Pfam" id="PF04675">
    <property type="entry name" value="DNA_ligase_A_N"/>
    <property type="match status" value="1"/>
</dbReference>
<dbReference type="SUPFAM" id="SSF50249">
    <property type="entry name" value="Nucleic acid-binding proteins"/>
    <property type="match status" value="1"/>
</dbReference>
<evidence type="ECO:0000256" key="16">
    <source>
        <dbReference type="ARBA" id="ARBA00030676"/>
    </source>
</evidence>
<dbReference type="InterPro" id="IPR001357">
    <property type="entry name" value="BRCT_dom"/>
</dbReference>
<dbReference type="NCBIfam" id="TIGR00574">
    <property type="entry name" value="dnl1"/>
    <property type="match status" value="1"/>
</dbReference>
<evidence type="ECO:0000256" key="6">
    <source>
        <dbReference type="ARBA" id="ARBA00022598"/>
    </source>
</evidence>
<comment type="cofactor">
    <cofactor evidence="1">
        <name>Mg(2+)</name>
        <dbReference type="ChEBI" id="CHEBI:18420"/>
    </cofactor>
</comment>
<dbReference type="Pfam" id="PF01068">
    <property type="entry name" value="DNA_ligase_A_M"/>
    <property type="match status" value="1"/>
</dbReference>
<keyword evidence="12" id="KW-0460">Magnesium</keyword>
<dbReference type="Gene3D" id="3.40.50.10190">
    <property type="entry name" value="BRCT domain"/>
    <property type="match status" value="2"/>
</dbReference>
<dbReference type="GO" id="GO:0006303">
    <property type="term" value="P:double-strand break repair via nonhomologous end joining"/>
    <property type="evidence" value="ECO:0007669"/>
    <property type="project" value="TreeGrafter"/>
</dbReference>
<evidence type="ECO:0000256" key="12">
    <source>
        <dbReference type="ARBA" id="ARBA00022842"/>
    </source>
</evidence>
<dbReference type="GeneID" id="115627503"/>
<organism evidence="22 23">
    <name type="scientific">Drosophila lebanonensis</name>
    <name type="common">Fruit fly</name>
    <name type="synonym">Scaptodrosophila lebanonensis</name>
    <dbReference type="NCBI Taxonomy" id="7225"/>
    <lineage>
        <taxon>Eukaryota</taxon>
        <taxon>Metazoa</taxon>
        <taxon>Ecdysozoa</taxon>
        <taxon>Arthropoda</taxon>
        <taxon>Hexapoda</taxon>
        <taxon>Insecta</taxon>
        <taxon>Pterygota</taxon>
        <taxon>Neoptera</taxon>
        <taxon>Endopterygota</taxon>
        <taxon>Diptera</taxon>
        <taxon>Brachycera</taxon>
        <taxon>Muscomorpha</taxon>
        <taxon>Ephydroidea</taxon>
        <taxon>Drosophilidae</taxon>
        <taxon>Scaptodrosophila</taxon>
    </lineage>
</organism>